<proteinExistence type="predicted"/>
<organism evidence="2 3">
    <name type="scientific">Schizopora paradoxa</name>
    <dbReference type="NCBI Taxonomy" id="27342"/>
    <lineage>
        <taxon>Eukaryota</taxon>
        <taxon>Fungi</taxon>
        <taxon>Dikarya</taxon>
        <taxon>Basidiomycota</taxon>
        <taxon>Agaricomycotina</taxon>
        <taxon>Agaricomycetes</taxon>
        <taxon>Hymenochaetales</taxon>
        <taxon>Schizoporaceae</taxon>
        <taxon>Schizopora</taxon>
    </lineage>
</organism>
<dbReference type="AlphaFoldDB" id="A0A0H2RMW7"/>
<dbReference type="EMBL" id="KQ086229">
    <property type="protein sequence ID" value="KLO06186.1"/>
    <property type="molecule type" value="Genomic_DNA"/>
</dbReference>
<evidence type="ECO:0000256" key="1">
    <source>
        <dbReference type="SAM" id="MobiDB-lite"/>
    </source>
</evidence>
<keyword evidence="3" id="KW-1185">Reference proteome</keyword>
<evidence type="ECO:0000313" key="3">
    <source>
        <dbReference type="Proteomes" id="UP000053477"/>
    </source>
</evidence>
<protein>
    <submittedName>
        <fullName evidence="2">Uncharacterized protein</fullName>
    </submittedName>
</protein>
<dbReference type="Proteomes" id="UP000053477">
    <property type="component" value="Unassembled WGS sequence"/>
</dbReference>
<evidence type="ECO:0000313" key="2">
    <source>
        <dbReference type="EMBL" id="KLO06186.1"/>
    </source>
</evidence>
<feature type="region of interest" description="Disordered" evidence="1">
    <location>
        <begin position="144"/>
        <end position="170"/>
    </location>
</feature>
<feature type="compositionally biased region" description="Low complexity" evidence="1">
    <location>
        <begin position="80"/>
        <end position="94"/>
    </location>
</feature>
<gene>
    <name evidence="2" type="ORF">SCHPADRAFT_946311</name>
</gene>
<dbReference type="InParanoid" id="A0A0H2RMW7"/>
<name>A0A0H2RMW7_9AGAM</name>
<feature type="compositionally biased region" description="Polar residues" evidence="1">
    <location>
        <begin position="19"/>
        <end position="33"/>
    </location>
</feature>
<feature type="compositionally biased region" description="Polar residues" evidence="1">
    <location>
        <begin position="45"/>
        <end position="63"/>
    </location>
</feature>
<reference evidence="2 3" key="1">
    <citation type="submission" date="2015-04" db="EMBL/GenBank/DDBJ databases">
        <title>Complete genome sequence of Schizopora paradoxa KUC8140, a cosmopolitan wood degrader in East Asia.</title>
        <authorList>
            <consortium name="DOE Joint Genome Institute"/>
            <person name="Min B."/>
            <person name="Park H."/>
            <person name="Jang Y."/>
            <person name="Kim J.-J."/>
            <person name="Kim K.H."/>
            <person name="Pangilinan J."/>
            <person name="Lipzen A."/>
            <person name="Riley R."/>
            <person name="Grigoriev I.V."/>
            <person name="Spatafora J.W."/>
            <person name="Choi I.-G."/>
        </authorList>
    </citation>
    <scope>NUCLEOTIDE SEQUENCE [LARGE SCALE GENOMIC DNA]</scope>
    <source>
        <strain evidence="2 3">KUC8140</strain>
    </source>
</reference>
<feature type="region of interest" description="Disordered" evidence="1">
    <location>
        <begin position="1"/>
        <end position="94"/>
    </location>
</feature>
<sequence length="170" mass="18623">MDYPNPKIKSTRRKHFPTGPQNSYTDYRNQGQTMPYEVVDLAAESPSTLTTQHSGQIPQSPELNFTLGAAPKTSVDALPSTSASTTSNDSTSADNAKKLLASISKLKRFENVTSENLLAYLRNDSQMESPLVNVASNEVGVKRQLDVDEHNDSVDVKKQKMDMAEGSSDK</sequence>
<accession>A0A0H2RMW7</accession>